<dbReference type="PANTHER" id="PTHR36925">
    <property type="entry name" value="COBALT-PRECORRIN-6A REDUCTASE"/>
    <property type="match status" value="1"/>
</dbReference>
<evidence type="ECO:0000256" key="1">
    <source>
        <dbReference type="ARBA" id="ARBA00004953"/>
    </source>
</evidence>
<keyword evidence="3" id="KW-0560">Oxidoreductase</keyword>
<dbReference type="PROSITE" id="PS51014">
    <property type="entry name" value="COBK_CBIJ"/>
    <property type="match status" value="1"/>
</dbReference>
<evidence type="ECO:0000256" key="2">
    <source>
        <dbReference type="ARBA" id="ARBA00022573"/>
    </source>
</evidence>
<evidence type="ECO:0000256" key="3">
    <source>
        <dbReference type="ARBA" id="ARBA00023002"/>
    </source>
</evidence>
<dbReference type="UniPathway" id="UPA00148"/>
<keyword evidence="2" id="KW-0169">Cobalamin biosynthesis</keyword>
<evidence type="ECO:0000313" key="5">
    <source>
        <dbReference type="Proteomes" id="UP000231203"/>
    </source>
</evidence>
<name>A0A2G6MT15_9BACT</name>
<sequence length="252" mass="27669">MILVLGGTSEARELILLCVTHNIPVMYTSTTPILDEFAPTVECRVGQLSPGTLQRLIRERRISSVVDATHPFAVRISRLAMDVCNRTKTPYLRLERKSLAQPAGCRYLYQIDTVEQAARLARETPGGILSAIGVRKLPKLVAHLGRRKSDLFARVLPVVDSLAICDQLGIRPSHIIGMRGPFSAEFDSVLIEQFGITTMIAKESGDRGGVGAKLSACEKTGCKLLLIARPVMEYPHQVSTPVNCLSWIKAHL</sequence>
<comment type="caution">
    <text evidence="4">The sequence shown here is derived from an EMBL/GenBank/DDBJ whole genome shotgun (WGS) entry which is preliminary data.</text>
</comment>
<dbReference type="InterPro" id="IPR003723">
    <property type="entry name" value="Precorrin-6x_reduct"/>
</dbReference>
<dbReference type="GO" id="GO:0009236">
    <property type="term" value="P:cobalamin biosynthetic process"/>
    <property type="evidence" value="ECO:0007669"/>
    <property type="project" value="UniProtKB-UniPathway"/>
</dbReference>
<gene>
    <name evidence="4" type="primary">cobK</name>
    <name evidence="4" type="ORF">CSA25_01480</name>
</gene>
<reference evidence="4 5" key="1">
    <citation type="submission" date="2017-10" db="EMBL/GenBank/DDBJ databases">
        <title>Novel microbial diversity and functional potential in the marine mammal oral microbiome.</title>
        <authorList>
            <person name="Dudek N.K."/>
            <person name="Sun C.L."/>
            <person name="Burstein D."/>
            <person name="Kantor R.S."/>
            <person name="Aliaga Goltsman D.S."/>
            <person name="Bik E.M."/>
            <person name="Thomas B.C."/>
            <person name="Banfield J.F."/>
            <person name="Relman D.A."/>
        </authorList>
    </citation>
    <scope>NUCLEOTIDE SEQUENCE [LARGE SCALE GENOMIC DNA]</scope>
    <source>
        <strain evidence="4">DOLJORAL78_47_202</strain>
    </source>
</reference>
<dbReference type="EMBL" id="PDTI01000014">
    <property type="protein sequence ID" value="PIE63155.1"/>
    <property type="molecule type" value="Genomic_DNA"/>
</dbReference>
<dbReference type="Proteomes" id="UP000231203">
    <property type="component" value="Unassembled WGS sequence"/>
</dbReference>
<comment type="pathway">
    <text evidence="1">Cofactor biosynthesis; adenosylcobalamin biosynthesis.</text>
</comment>
<dbReference type="AlphaFoldDB" id="A0A2G6MT15"/>
<proteinExistence type="predicted"/>
<dbReference type="Pfam" id="PF02571">
    <property type="entry name" value="CbiJ"/>
    <property type="match status" value="1"/>
</dbReference>
<dbReference type="GO" id="GO:0016994">
    <property type="term" value="F:precorrin-6A reductase activity"/>
    <property type="evidence" value="ECO:0007669"/>
    <property type="project" value="InterPro"/>
</dbReference>
<dbReference type="PANTHER" id="PTHR36925:SF1">
    <property type="entry name" value="COBALT-PRECORRIN-6A REDUCTASE"/>
    <property type="match status" value="1"/>
</dbReference>
<protein>
    <submittedName>
        <fullName evidence="4">Precorrin-6A reductase</fullName>
    </submittedName>
</protein>
<dbReference type="NCBIfam" id="TIGR00715">
    <property type="entry name" value="precor6x_red"/>
    <property type="match status" value="1"/>
</dbReference>
<evidence type="ECO:0000313" key="4">
    <source>
        <dbReference type="EMBL" id="PIE63155.1"/>
    </source>
</evidence>
<organism evidence="4 5">
    <name type="scientific">Desulfobacter postgatei</name>
    <dbReference type="NCBI Taxonomy" id="2293"/>
    <lineage>
        <taxon>Bacteria</taxon>
        <taxon>Pseudomonadati</taxon>
        <taxon>Thermodesulfobacteriota</taxon>
        <taxon>Desulfobacteria</taxon>
        <taxon>Desulfobacterales</taxon>
        <taxon>Desulfobacteraceae</taxon>
        <taxon>Desulfobacter</taxon>
    </lineage>
</organism>
<accession>A0A2G6MT15</accession>